<accession>A0A6M1SQF6</accession>
<comment type="caution">
    <text evidence="1">The sequence shown here is derived from an EMBL/GenBank/DDBJ whole genome shotgun (WGS) entry which is preliminary data.</text>
</comment>
<protein>
    <submittedName>
        <fullName evidence="1">Uncharacterized protein</fullName>
    </submittedName>
</protein>
<dbReference type="RefSeq" id="WP_165138009.1">
    <property type="nucleotide sequence ID" value="NZ_JAALLT010000001.1"/>
</dbReference>
<dbReference type="AlphaFoldDB" id="A0A6M1SQF6"/>
<dbReference type="Proteomes" id="UP000473278">
    <property type="component" value="Unassembled WGS sequence"/>
</dbReference>
<sequence>MSNHTRVPGGEENKKSGTTWSREEIEYVFKLYRELEGEGIHENNPKIINLGKKLGRTTRSVEAQLYMFRSLERGDYSHSNMNKHTRNIWQEYMEDRMVASKKGSTQNEVRKWAGHRESGVTVAFTKRTKPDKHLVKTRLIKELGKLAQDVSHKKLSDRVGIFLLGGPGNGKTEALNYFFEVLSEQVSSNGDIKELLFKKGEDYKREINIDVSEESDGLLGELKIIQDATVGNEGEGAGHSFLNDLEWLTKEIPKKRFLFVCINRGILQDALQYVKLKNSYSSKVVNLLENINETQHVNPNPINSWPINDNKIQEDVTTSPSLYVWPMERESVFNKPDEHTSSPAQQALRLAYNELEVGNEKFVDFQLDHEGHIENLVELFKIYEVKTGRNISMREWFSLMVQAILGDEKRKEQNNSVWLEAFQQYPSRLFPFYPDLSAILEHQHILEVFKNETSGFLEGFFKDYQSNLPNIGNSEIGSVLESLEEELETGRAWEMDMKILGSDFSYRTFDRKVSTSIEYAEEYLINRKEDLNLSEQDCKLFSHFSKASGILQTMEDTNKALAPHLSSLQNLLRKLFSLYAYRTLSVKNGICIHSESVNEYKTLCSKEGDLHRRNLKNSFKDFFLSNQKLSIDMARTFGQPLNTEREVLTLEVSSNFTVDIKIMHTENLIQPTKKMAFLVAKMNQSGEKSVPLPITYKLFNAMYQQLKGLDNAMVPREVHAQLERLGTEVSQKTLKNMGDFLDIITIKGSKDPQKNEEINMDQLLWNLKRYQD</sequence>
<reference evidence="1 2" key="1">
    <citation type="submission" date="2020-02" db="EMBL/GenBank/DDBJ databases">
        <title>Balneolaceae bacterium YR4-1, complete genome.</title>
        <authorList>
            <person name="Li Y."/>
            <person name="Wu S."/>
        </authorList>
    </citation>
    <scope>NUCLEOTIDE SEQUENCE [LARGE SCALE GENOMIC DNA]</scope>
    <source>
        <strain evidence="1 2">YR4-1</strain>
    </source>
</reference>
<evidence type="ECO:0000313" key="2">
    <source>
        <dbReference type="Proteomes" id="UP000473278"/>
    </source>
</evidence>
<gene>
    <name evidence="1" type="ORF">G3570_00125</name>
</gene>
<proteinExistence type="predicted"/>
<organism evidence="1 2">
    <name type="scientific">Halalkalibaculum roseum</name>
    <dbReference type="NCBI Taxonomy" id="2709311"/>
    <lineage>
        <taxon>Bacteria</taxon>
        <taxon>Pseudomonadati</taxon>
        <taxon>Balneolota</taxon>
        <taxon>Balneolia</taxon>
        <taxon>Balneolales</taxon>
        <taxon>Balneolaceae</taxon>
        <taxon>Halalkalibaculum</taxon>
    </lineage>
</organism>
<evidence type="ECO:0000313" key="1">
    <source>
        <dbReference type="EMBL" id="NGP75020.1"/>
    </source>
</evidence>
<name>A0A6M1SQF6_9BACT</name>
<keyword evidence="2" id="KW-1185">Reference proteome</keyword>
<dbReference type="EMBL" id="JAALLT010000001">
    <property type="protein sequence ID" value="NGP75020.1"/>
    <property type="molecule type" value="Genomic_DNA"/>
</dbReference>